<evidence type="ECO:0008006" key="3">
    <source>
        <dbReference type="Google" id="ProtNLM"/>
    </source>
</evidence>
<protein>
    <recommendedName>
        <fullName evidence="3">Reverse transcriptase domain-containing protein</fullName>
    </recommendedName>
</protein>
<reference evidence="1" key="3">
    <citation type="submission" date="2021-06" db="EMBL/GenBank/DDBJ databases">
        <title>Chromosome-level genome assembly for S. haematobium.</title>
        <authorList>
            <person name="Stroehlein A.J."/>
        </authorList>
    </citation>
    <scope>NUCLEOTIDE SEQUENCE</scope>
</reference>
<dbReference type="CTD" id="75576523"/>
<dbReference type="RefSeq" id="XP_051072863.1">
    <property type="nucleotide sequence ID" value="XM_051208432.1"/>
</dbReference>
<dbReference type="AlphaFoldDB" id="A0A922S4Q8"/>
<dbReference type="PANTHER" id="PTHR21301:SF10">
    <property type="entry name" value="REVERSE TRANSCRIPTASE DOMAIN-CONTAINING PROTEIN"/>
    <property type="match status" value="1"/>
</dbReference>
<sequence length="273" mass="32009">MVILTFQIMKLVDITNQYVTTPNLQSKLLTKYHQLALKKLVKDETILLPRSDECSDVIVFKRDEYISKIMSTLNYSTRFTINNTQEDLTETTEKRLLKKLRELKKNLIDNHTHNELKPKGSQLLYLYGLPETHKPDIPIRPILSMANLPFHKLARWLTKCLEPIRKKLTPYSLKDSFEFVQKRSNLNVSDKFVVSFDISSLFTNNSLEETIEIICEYPELLPLPIHDFKQLLFCVQSTYNFNSIISFTAKLMELPWAARSAQFLPIHLWETRN</sequence>
<reference evidence="1" key="1">
    <citation type="journal article" date="2012" name="Nat. Genet.">
        <title>Whole-genome sequence of Schistosoma haematobium.</title>
        <authorList>
            <person name="Young N.D."/>
            <person name="Jex A.R."/>
            <person name="Li B."/>
            <person name="Liu S."/>
            <person name="Yang L."/>
            <person name="Xiong Z."/>
            <person name="Li Y."/>
            <person name="Cantacessi C."/>
            <person name="Hall R.S."/>
            <person name="Xu X."/>
            <person name="Chen F."/>
            <person name="Wu X."/>
            <person name="Zerlotini A."/>
            <person name="Oliveira G."/>
            <person name="Hofmann A."/>
            <person name="Zhang G."/>
            <person name="Fang X."/>
            <person name="Kang Y."/>
            <person name="Campbell B.E."/>
            <person name="Loukas A."/>
            <person name="Ranganathan S."/>
            <person name="Rollinson D."/>
            <person name="Rinaldi G."/>
            <person name="Brindley P.J."/>
            <person name="Yang H."/>
            <person name="Wang J."/>
            <person name="Wang J."/>
            <person name="Gasser R.B."/>
        </authorList>
    </citation>
    <scope>NUCLEOTIDE SEQUENCE</scope>
</reference>
<reference evidence="1" key="4">
    <citation type="journal article" date="2022" name="PLoS Pathog.">
        <title>Chromosome-level genome of Schistosoma haematobium underpins genome-wide explorations of molecular variation.</title>
        <authorList>
            <person name="Stroehlein A.J."/>
            <person name="Korhonen P.K."/>
            <person name="Lee V.V."/>
            <person name="Ralph S.A."/>
            <person name="Mentink-Kane M."/>
            <person name="You H."/>
            <person name="McManus D.P."/>
            <person name="Tchuente L.T."/>
            <person name="Stothard J.R."/>
            <person name="Kaur P."/>
            <person name="Dudchenko O."/>
            <person name="Aiden E.L."/>
            <person name="Yang B."/>
            <person name="Yang H."/>
            <person name="Emery A.M."/>
            <person name="Webster B.L."/>
            <person name="Brindley P.J."/>
            <person name="Rollinson D."/>
            <person name="Chang B.C.H."/>
            <person name="Gasser R.B."/>
            <person name="Young N.D."/>
        </authorList>
    </citation>
    <scope>NUCLEOTIDE SEQUENCE</scope>
</reference>
<comment type="caution">
    <text evidence="1">The sequence shown here is derived from an EMBL/GenBank/DDBJ whole genome shotgun (WGS) entry which is preliminary data.</text>
</comment>
<reference evidence="1" key="2">
    <citation type="journal article" date="2019" name="Gigascience">
        <title>High-quality Schistosoma haematobium genome achieved by single-molecule and long-range sequencing.</title>
        <authorList>
            <person name="Stroehlein A.J."/>
            <person name="Korhonen P.K."/>
            <person name="Chong T.M."/>
            <person name="Lim Y.L."/>
            <person name="Chan K.G."/>
            <person name="Webster B."/>
            <person name="Rollinson D."/>
            <person name="Brindley P.J."/>
            <person name="Gasser R.B."/>
            <person name="Young N.D."/>
        </authorList>
    </citation>
    <scope>NUCLEOTIDE SEQUENCE</scope>
</reference>
<dbReference type="EMBL" id="AMPZ03000001">
    <property type="protein sequence ID" value="KAH9593553.1"/>
    <property type="molecule type" value="Genomic_DNA"/>
</dbReference>
<dbReference type="KEGG" id="shx:MS3_00000811"/>
<accession>A0A922S4Q8</accession>
<dbReference type="Proteomes" id="UP000471633">
    <property type="component" value="Unassembled WGS sequence"/>
</dbReference>
<dbReference type="PANTHER" id="PTHR21301">
    <property type="entry name" value="REVERSE TRANSCRIPTASE"/>
    <property type="match status" value="1"/>
</dbReference>
<dbReference type="GeneID" id="75576523"/>
<gene>
    <name evidence="1" type="ORF">MS3_00000811</name>
</gene>
<evidence type="ECO:0000313" key="2">
    <source>
        <dbReference type="Proteomes" id="UP000471633"/>
    </source>
</evidence>
<organism evidence="1 2">
    <name type="scientific">Schistosoma haematobium</name>
    <name type="common">Blood fluke</name>
    <dbReference type="NCBI Taxonomy" id="6185"/>
    <lineage>
        <taxon>Eukaryota</taxon>
        <taxon>Metazoa</taxon>
        <taxon>Spiralia</taxon>
        <taxon>Lophotrochozoa</taxon>
        <taxon>Platyhelminthes</taxon>
        <taxon>Trematoda</taxon>
        <taxon>Digenea</taxon>
        <taxon>Strigeidida</taxon>
        <taxon>Schistosomatoidea</taxon>
        <taxon>Schistosomatidae</taxon>
        <taxon>Schistosoma</taxon>
    </lineage>
</organism>
<proteinExistence type="predicted"/>
<keyword evidence="2" id="KW-1185">Reference proteome</keyword>
<evidence type="ECO:0000313" key="1">
    <source>
        <dbReference type="EMBL" id="KAH9593553.1"/>
    </source>
</evidence>
<name>A0A922S4Q8_SCHHA</name>